<keyword evidence="1" id="KW-1133">Transmembrane helix</keyword>
<organism evidence="2 3">
    <name type="scientific">Tessaracoccus flavescens</name>
    <dbReference type="NCBI Taxonomy" id="399497"/>
    <lineage>
        <taxon>Bacteria</taxon>
        <taxon>Bacillati</taxon>
        <taxon>Actinomycetota</taxon>
        <taxon>Actinomycetes</taxon>
        <taxon>Propionibacteriales</taxon>
        <taxon>Propionibacteriaceae</taxon>
        <taxon>Tessaracoccus</taxon>
    </lineage>
</organism>
<evidence type="ECO:0000313" key="3">
    <source>
        <dbReference type="Proteomes" id="UP000188235"/>
    </source>
</evidence>
<gene>
    <name evidence="2" type="ORF">BW733_04680</name>
</gene>
<keyword evidence="1" id="KW-0812">Transmembrane</keyword>
<dbReference type="Proteomes" id="UP000188235">
    <property type="component" value="Chromosome"/>
</dbReference>
<accession>A0A1Q2CVZ2</accession>
<evidence type="ECO:0008006" key="4">
    <source>
        <dbReference type="Google" id="ProtNLM"/>
    </source>
</evidence>
<proteinExistence type="predicted"/>
<dbReference type="AlphaFoldDB" id="A0A1Q2CVZ2"/>
<reference evidence="2 3" key="1">
    <citation type="journal article" date="2008" name="Int. J. Syst. Evol. Microbiol.">
        <title>Tessaracoccus flavescens sp. nov., isolated from marine sediment.</title>
        <authorList>
            <person name="Lee D.W."/>
            <person name="Lee S.D."/>
        </authorList>
    </citation>
    <scope>NUCLEOTIDE SEQUENCE [LARGE SCALE GENOMIC DNA]</scope>
    <source>
        <strain evidence="2 3">SST-39T</strain>
    </source>
</reference>
<dbReference type="OrthoDB" id="1644899at2"/>
<dbReference type="InterPro" id="IPR021299">
    <property type="entry name" value="DUF2871"/>
</dbReference>
<protein>
    <recommendedName>
        <fullName evidence="4">DUF2871 domain-containing protein</fullName>
    </recommendedName>
</protein>
<name>A0A1Q2CVZ2_9ACTN</name>
<dbReference type="STRING" id="399497.BW733_04680"/>
<dbReference type="EMBL" id="CP019607">
    <property type="protein sequence ID" value="AQP50231.1"/>
    <property type="molecule type" value="Genomic_DNA"/>
</dbReference>
<sequence length="148" mass="16119">MTKALKTQYFFASAYTALGLLSGLFYREFTKFNDHPGGTQLAVVHTHWLTLGAICGLIFLLLEKQFELSVLTKRYKAFMITFNVGVVLTGTMMLIKGSLQVLGNPFADSPMLAGFAGLGHMSVTAGFVLLLLMLGTRIGFFGKKLADA</sequence>
<dbReference type="RefSeq" id="WP_077348323.1">
    <property type="nucleotide sequence ID" value="NZ_CP019607.1"/>
</dbReference>
<feature type="transmembrane region" description="Helical" evidence="1">
    <location>
        <begin position="115"/>
        <end position="134"/>
    </location>
</feature>
<feature type="transmembrane region" description="Helical" evidence="1">
    <location>
        <begin position="9"/>
        <end position="26"/>
    </location>
</feature>
<keyword evidence="1" id="KW-0472">Membrane</keyword>
<keyword evidence="3" id="KW-1185">Reference proteome</keyword>
<evidence type="ECO:0000256" key="1">
    <source>
        <dbReference type="SAM" id="Phobius"/>
    </source>
</evidence>
<dbReference type="Pfam" id="PF11070">
    <property type="entry name" value="DUF2871"/>
    <property type="match status" value="1"/>
</dbReference>
<evidence type="ECO:0000313" key="2">
    <source>
        <dbReference type="EMBL" id="AQP50231.1"/>
    </source>
</evidence>
<feature type="transmembrane region" description="Helical" evidence="1">
    <location>
        <begin position="46"/>
        <end position="63"/>
    </location>
</feature>
<dbReference type="KEGG" id="tfa:BW733_04680"/>
<feature type="transmembrane region" description="Helical" evidence="1">
    <location>
        <begin position="75"/>
        <end position="95"/>
    </location>
</feature>